<accession>A0A5J4NNS6</accession>
<dbReference type="Pfam" id="PF01221">
    <property type="entry name" value="Dynein_light"/>
    <property type="match status" value="1"/>
</dbReference>
<reference evidence="3 4" key="1">
    <citation type="journal article" date="2019" name="Gigascience">
        <title>Whole-genome sequence of the oriental lung fluke Paragonimus westermani.</title>
        <authorList>
            <person name="Oey H."/>
            <person name="Zakrzewski M."/>
            <person name="Narain K."/>
            <person name="Devi K.R."/>
            <person name="Agatsuma T."/>
            <person name="Nawaratna S."/>
            <person name="Gobert G.N."/>
            <person name="Jones M.K."/>
            <person name="Ragan M.A."/>
            <person name="McManus D.P."/>
            <person name="Krause L."/>
        </authorList>
    </citation>
    <scope>NUCLEOTIDE SEQUENCE [LARGE SCALE GENOMIC DNA]</scope>
    <source>
        <strain evidence="3 4">IND2009</strain>
    </source>
</reference>
<keyword evidence="4" id="KW-1185">Reference proteome</keyword>
<dbReference type="GO" id="GO:0005509">
    <property type="term" value="F:calcium ion binding"/>
    <property type="evidence" value="ECO:0007669"/>
    <property type="project" value="InterPro"/>
</dbReference>
<evidence type="ECO:0000313" key="3">
    <source>
        <dbReference type="EMBL" id="KAA3677134.1"/>
    </source>
</evidence>
<dbReference type="SUPFAM" id="SSF54648">
    <property type="entry name" value="DLC"/>
    <property type="match status" value="1"/>
</dbReference>
<dbReference type="SMART" id="SM01375">
    <property type="entry name" value="Dynein_light"/>
    <property type="match status" value="1"/>
</dbReference>
<evidence type="ECO:0000259" key="2">
    <source>
        <dbReference type="PROSITE" id="PS50222"/>
    </source>
</evidence>
<organism evidence="3 4">
    <name type="scientific">Paragonimus westermani</name>
    <dbReference type="NCBI Taxonomy" id="34504"/>
    <lineage>
        <taxon>Eukaryota</taxon>
        <taxon>Metazoa</taxon>
        <taxon>Spiralia</taxon>
        <taxon>Lophotrochozoa</taxon>
        <taxon>Platyhelminthes</taxon>
        <taxon>Trematoda</taxon>
        <taxon>Digenea</taxon>
        <taxon>Plagiorchiida</taxon>
        <taxon>Troglotremata</taxon>
        <taxon>Troglotrematidae</taxon>
        <taxon>Paragonimus</taxon>
    </lineage>
</organism>
<evidence type="ECO:0000256" key="1">
    <source>
        <dbReference type="ARBA" id="ARBA00022837"/>
    </source>
</evidence>
<gene>
    <name evidence="3" type="ORF">DEA37_0014738</name>
</gene>
<dbReference type="Gene3D" id="1.10.238.10">
    <property type="entry name" value="EF-hand"/>
    <property type="match status" value="1"/>
</dbReference>
<dbReference type="PROSITE" id="PS00018">
    <property type="entry name" value="EF_HAND_1"/>
    <property type="match status" value="1"/>
</dbReference>
<dbReference type="SUPFAM" id="SSF47473">
    <property type="entry name" value="EF-hand"/>
    <property type="match status" value="1"/>
</dbReference>
<sequence>MDPFLNIYLQLDKDDSGVITMDELDDYVKTHDLDPKMIEQWKILFDRENTGEITLDRFCDVLGLQLAQVRAMRVKKAHAEPPASIDTDLLILYEDIDEQDKTNILDKVRSLVREQAKDDRSKVAAELKRYLDKTYGRCWQVIVTDHSLWANVTCVSKYSLHVRLGTCCYLLWMTSE</sequence>
<proteinExistence type="predicted"/>
<evidence type="ECO:0000313" key="4">
    <source>
        <dbReference type="Proteomes" id="UP000324629"/>
    </source>
</evidence>
<dbReference type="GO" id="GO:0030286">
    <property type="term" value="C:dynein complex"/>
    <property type="evidence" value="ECO:0007669"/>
    <property type="project" value="InterPro"/>
</dbReference>
<dbReference type="InterPro" id="IPR037177">
    <property type="entry name" value="DLC_sf"/>
</dbReference>
<dbReference type="InterPro" id="IPR001372">
    <property type="entry name" value="Dynein_light_chain_typ-1/2"/>
</dbReference>
<dbReference type="CDD" id="cd21454">
    <property type="entry name" value="DLC-like_TAL"/>
    <property type="match status" value="1"/>
</dbReference>
<comment type="caution">
    <text evidence="3">The sequence shown here is derived from an EMBL/GenBank/DDBJ whole genome shotgun (WGS) entry which is preliminary data.</text>
</comment>
<dbReference type="InterPro" id="IPR002048">
    <property type="entry name" value="EF_hand_dom"/>
</dbReference>
<dbReference type="AlphaFoldDB" id="A0A5J4NNS6"/>
<feature type="domain" description="EF-hand" evidence="2">
    <location>
        <begin position="1"/>
        <end position="34"/>
    </location>
</feature>
<keyword evidence="1" id="KW-0106">Calcium</keyword>
<dbReference type="InterPro" id="IPR011992">
    <property type="entry name" value="EF-hand-dom_pair"/>
</dbReference>
<name>A0A5J4NNS6_9TREM</name>
<dbReference type="GO" id="GO:0007017">
    <property type="term" value="P:microtubule-based process"/>
    <property type="evidence" value="ECO:0007669"/>
    <property type="project" value="InterPro"/>
</dbReference>
<dbReference type="InterPro" id="IPR018247">
    <property type="entry name" value="EF_Hand_1_Ca_BS"/>
</dbReference>
<protein>
    <recommendedName>
        <fullName evidence="2">EF-hand domain-containing protein</fullName>
    </recommendedName>
</protein>
<dbReference type="PROSITE" id="PS50222">
    <property type="entry name" value="EF_HAND_2"/>
    <property type="match status" value="1"/>
</dbReference>
<dbReference type="Gene3D" id="3.30.740.10">
    <property type="entry name" value="Protein Inhibitor Of Neuronal Nitric Oxide Synthase"/>
    <property type="match status" value="1"/>
</dbReference>
<dbReference type="EMBL" id="QNGE01001645">
    <property type="protein sequence ID" value="KAA3677134.1"/>
    <property type="molecule type" value="Genomic_DNA"/>
</dbReference>
<dbReference type="Proteomes" id="UP000324629">
    <property type="component" value="Unassembled WGS sequence"/>
</dbReference>